<comment type="caution">
    <text evidence="1">The sequence shown here is derived from an EMBL/GenBank/DDBJ whole genome shotgun (WGS) entry which is preliminary data.</text>
</comment>
<gene>
    <name evidence="1" type="ORF">G3I29_19910</name>
</gene>
<dbReference type="InterPro" id="IPR016024">
    <property type="entry name" value="ARM-type_fold"/>
</dbReference>
<evidence type="ECO:0000313" key="2">
    <source>
        <dbReference type="Proteomes" id="UP000471293"/>
    </source>
</evidence>
<dbReference type="EMBL" id="JAAGLQ010000433">
    <property type="protein sequence ID" value="NEA17732.1"/>
    <property type="molecule type" value="Genomic_DNA"/>
</dbReference>
<name>A0A6N9U583_STRHA</name>
<reference evidence="1 2" key="1">
    <citation type="submission" date="2020-01" db="EMBL/GenBank/DDBJ databases">
        <title>Insect and environment-associated Actinomycetes.</title>
        <authorList>
            <person name="Currrie C."/>
            <person name="Chevrette M."/>
            <person name="Carlson C."/>
            <person name="Stubbendieck R."/>
            <person name="Wendt-Pienkowski E."/>
        </authorList>
    </citation>
    <scope>NUCLEOTIDE SEQUENCE [LARGE SCALE GENOMIC DNA]</scope>
    <source>
        <strain evidence="1 2">SID11342</strain>
    </source>
</reference>
<dbReference type="SUPFAM" id="SSF48371">
    <property type="entry name" value="ARM repeat"/>
    <property type="match status" value="1"/>
</dbReference>
<dbReference type="Gene3D" id="1.25.10.10">
    <property type="entry name" value="Leucine-rich Repeat Variant"/>
    <property type="match status" value="1"/>
</dbReference>
<dbReference type="AlphaFoldDB" id="A0A6N9U583"/>
<accession>A0A6N9U583</accession>
<organism evidence="1 2">
    <name type="scientific">Streptomyces halstedii</name>
    <dbReference type="NCBI Taxonomy" id="1944"/>
    <lineage>
        <taxon>Bacteria</taxon>
        <taxon>Bacillati</taxon>
        <taxon>Actinomycetota</taxon>
        <taxon>Actinomycetes</taxon>
        <taxon>Kitasatosporales</taxon>
        <taxon>Streptomycetaceae</taxon>
        <taxon>Streptomyces</taxon>
    </lineage>
</organism>
<sequence length="1200" mass="130868">MGKSTVAVDVIALAEERGWPVLPFRMDNVDADARTSEAVGRKLGFSDCPARLIARVANGSPALLVVDQLDAVSSYSGRMPDVFEAIDDMLDSLSTSPNVKVVLIARTVDVEKDPRLTSLVSQEGKVERFPLGPLDDKAVHTVLEAAGASPRSLGGETLRLLRTPLHLAVFSTLSESARTTSYRSLQDLYAQYTEETRREAERLLPRGAWLDITGRLVEEMSRRETVTVPYAVFDRVPRADLAVLVSAGILLHGDNDRIGFFHETYFDYLFARSFVVSGNDLHDFLATSGQALFRRAQTRQVLEHLRDTDRPEFRRTTVRLLSSDLVRPHLRFVVLAVLEQLDATSEDWAVLEPLAWDDGVTAKKLRGLLALSAWFEAADTGRWEKWLAVPRLVPLVFPQLEWCTGHHPARVTELLTPYQHSDGPWRRRLLHWMCGWPSAESEHLIREFIDRGDFDEDPSGPSAAGVDFWQLFEQLAREKASPAMRLLGAFLTRERGKSVVTGHGDPFSAGPLSGHHGSSLGTVVSDTAAQAPRDTLDHVLPFVTAVAAASHARYADTDIWAARWCTPPSPLNPSLDEALYLAAHGALRTLAQQDPPSVVAAMDSLTTDSSRASRFLTCETYAVWNRPDEALAWLMASPEHLRIGWLDSPHWASHELIAEATRHCGDETLDRLVRLLLGHFPEWERFPEGRGAFGRSQYELLEAVAAERRSPEVTRRLGELERTFAGRPVEGPRHAEAHWVGPPIDTSAGEHMTDAQWLSALRKYDKEGVDWSGERPRGGARELASMLGSLAARQPKRCVRLGLAFDARIPSPAFSALITGVAAKADIDSLLTLCVHARRLAGEDVGRAVCGAILTAAPEAAGRPLALSLLSSCVADADPTCESARTEAGSGNYYYGGDLLTAGMNSTRGEAALAISALLGVTDPPVQPLLPLLARLVQDPIMAVRVCAAEAVTMLLRHAPDAALDLAESLFTGMPVDIHDASAIRDLLIRSLLRDTARFAPELRRALDGPPRAARKAGAAWAVLAMKNRLPPSLPPEPGALLPTAREGAAEMAASDPAHGAPLLRTLFHDGEKAVRKAAAVGMGQVTDMPSGIADDLIASFLTSPALFENPEKLARPLSDSPLRLPSRGIEACQALALISSEGAQTGRRGHALIQGYLIKAVLRLYRQGDRTTRAQCLDIIDGLYRVNAWELDSALAEER</sequence>
<dbReference type="InterPro" id="IPR021133">
    <property type="entry name" value="HEAT_type_2"/>
</dbReference>
<dbReference type="Proteomes" id="UP000471293">
    <property type="component" value="Unassembled WGS sequence"/>
</dbReference>
<evidence type="ECO:0008006" key="3">
    <source>
        <dbReference type="Google" id="ProtNLM"/>
    </source>
</evidence>
<protein>
    <recommendedName>
        <fullName evidence="3">ATP-binding protein</fullName>
    </recommendedName>
</protein>
<evidence type="ECO:0000313" key="1">
    <source>
        <dbReference type="EMBL" id="NEA17732.1"/>
    </source>
</evidence>
<dbReference type="InterPro" id="IPR011989">
    <property type="entry name" value="ARM-like"/>
</dbReference>
<dbReference type="PROSITE" id="PS50077">
    <property type="entry name" value="HEAT_REPEAT"/>
    <property type="match status" value="1"/>
</dbReference>
<proteinExistence type="predicted"/>